<dbReference type="Gene3D" id="2.100.10.20">
    <property type="entry name" value="Vitelline membrane outer layer protein I (VOMI)"/>
    <property type="match status" value="1"/>
</dbReference>
<feature type="signal peptide" evidence="1">
    <location>
        <begin position="1"/>
        <end position="19"/>
    </location>
</feature>
<sequence>MAMLIYTLVLCLASWSVDATGQNRSDYVGSIQPYTYTSWGSWGHKDWCTEGSYAYGVTLKVEGKQGKGDDTALNGIKLLCRTYCGAHSNSITSSVMIFGNWQQTKNCPAGNFLKGAWVRSERQGSVDNTAVNNYDFLCEHFHYTSHIYHLQGNGMPWGSWTARQECPTGSYICGLKTQVEPSQGRGDDTALNDARFYCCRLTKTSCSGRR</sequence>
<proteinExistence type="predicted"/>
<dbReference type="Proteomes" id="UP000515163">
    <property type="component" value="Unplaced"/>
</dbReference>
<dbReference type="AlphaFoldDB" id="A0A6P8HHY5"/>
<organism evidence="2 3">
    <name type="scientific">Actinia tenebrosa</name>
    <name type="common">Australian red waratah sea anemone</name>
    <dbReference type="NCBI Taxonomy" id="6105"/>
    <lineage>
        <taxon>Eukaryota</taxon>
        <taxon>Metazoa</taxon>
        <taxon>Cnidaria</taxon>
        <taxon>Anthozoa</taxon>
        <taxon>Hexacorallia</taxon>
        <taxon>Actiniaria</taxon>
        <taxon>Actiniidae</taxon>
        <taxon>Actinia</taxon>
    </lineage>
</organism>
<dbReference type="RefSeq" id="XP_031555990.1">
    <property type="nucleotide sequence ID" value="XM_031700130.1"/>
</dbReference>
<dbReference type="Pfam" id="PF03762">
    <property type="entry name" value="VOMI"/>
    <property type="match status" value="1"/>
</dbReference>
<dbReference type="PANTHER" id="PTHR18841">
    <property type="entry name" value="VITELLINE MEMBRANE OUTER LAYER PROTEIN I-RELATED"/>
    <property type="match status" value="1"/>
</dbReference>
<dbReference type="SUPFAM" id="SSF51092">
    <property type="entry name" value="Vitelline membrane outer protein-I (VMO-I)"/>
    <property type="match status" value="1"/>
</dbReference>
<dbReference type="CDD" id="cd00220">
    <property type="entry name" value="VMO-I"/>
    <property type="match status" value="1"/>
</dbReference>
<gene>
    <name evidence="3 4" type="primary">LOC116292775</name>
</gene>
<evidence type="ECO:0000313" key="3">
    <source>
        <dbReference type="RefSeq" id="XP_031555989.1"/>
    </source>
</evidence>
<dbReference type="InterPro" id="IPR005515">
    <property type="entry name" value="VOMI"/>
</dbReference>
<dbReference type="InterPro" id="IPR036706">
    <property type="entry name" value="VOMI_sf"/>
</dbReference>
<protein>
    <submittedName>
        <fullName evidence="3 4">Vitelline membrane outer layer protein 1-like isoform X1</fullName>
    </submittedName>
</protein>
<evidence type="ECO:0000256" key="1">
    <source>
        <dbReference type="SAM" id="SignalP"/>
    </source>
</evidence>
<keyword evidence="1" id="KW-0732">Signal</keyword>
<dbReference type="PANTHER" id="PTHR18841:SF0">
    <property type="entry name" value="VITELLINE MEMBRANE OUTER LAYER 1 HOMOLOG A-RELATED"/>
    <property type="match status" value="1"/>
</dbReference>
<evidence type="ECO:0000313" key="4">
    <source>
        <dbReference type="RefSeq" id="XP_031555990.1"/>
    </source>
</evidence>
<feature type="chain" id="PRO_5044653051" evidence="1">
    <location>
        <begin position="20"/>
        <end position="210"/>
    </location>
</feature>
<name>A0A6P8HHY5_ACTTE</name>
<keyword evidence="2" id="KW-1185">Reference proteome</keyword>
<dbReference type="OrthoDB" id="5984327at2759"/>
<accession>A0A6P8HHY5</accession>
<dbReference type="RefSeq" id="XP_031555989.1">
    <property type="nucleotide sequence ID" value="XM_031700129.1"/>
</dbReference>
<reference evidence="3 4" key="1">
    <citation type="submission" date="2025-04" db="UniProtKB">
        <authorList>
            <consortium name="RefSeq"/>
        </authorList>
    </citation>
    <scope>IDENTIFICATION</scope>
    <source>
        <tissue evidence="3 4">Tentacle</tissue>
    </source>
</reference>
<dbReference type="GeneID" id="116292775"/>
<dbReference type="GO" id="GO:0005615">
    <property type="term" value="C:extracellular space"/>
    <property type="evidence" value="ECO:0007669"/>
    <property type="project" value="TreeGrafter"/>
</dbReference>
<dbReference type="KEGG" id="aten:116292775"/>
<evidence type="ECO:0000313" key="2">
    <source>
        <dbReference type="Proteomes" id="UP000515163"/>
    </source>
</evidence>